<keyword evidence="3" id="KW-1185">Reference proteome</keyword>
<organism evidence="2 3">
    <name type="scientific">Gluconacetobacter entanii</name>
    <dbReference type="NCBI Taxonomy" id="108528"/>
    <lineage>
        <taxon>Bacteria</taxon>
        <taxon>Pseudomonadati</taxon>
        <taxon>Pseudomonadota</taxon>
        <taxon>Alphaproteobacteria</taxon>
        <taxon>Acetobacterales</taxon>
        <taxon>Acetobacteraceae</taxon>
        <taxon>Gluconacetobacter</taxon>
    </lineage>
</organism>
<evidence type="ECO:0000313" key="3">
    <source>
        <dbReference type="Proteomes" id="UP001526337"/>
    </source>
</evidence>
<accession>A0ABT3KA27</accession>
<gene>
    <name evidence="2" type="ORF">NO263_16920</name>
</gene>
<evidence type="ECO:0000313" key="2">
    <source>
        <dbReference type="EMBL" id="MCW4592270.1"/>
    </source>
</evidence>
<reference evidence="2 3" key="1">
    <citation type="submission" date="2022-07" db="EMBL/GenBank/DDBJ databases">
        <title>Genome stability of Gluconacetobacter entanii AV429.</title>
        <authorList>
            <person name="Trcek J."/>
            <person name="Cepec E."/>
        </authorList>
    </citation>
    <scope>NUCLEOTIDE SEQUENCE [LARGE SCALE GENOMIC DNA]</scope>
    <source>
        <strain evidence="2 3">AV429_2022</strain>
    </source>
</reference>
<dbReference type="RefSeq" id="WP_244949167.1">
    <property type="nucleotide sequence ID" value="NZ_JABJWD010000003.1"/>
</dbReference>
<protein>
    <submittedName>
        <fullName evidence="2">Uncharacterized protein</fullName>
    </submittedName>
</protein>
<sequence length="106" mass="11887">MNEQQSALADFLHTLPALGTGGIGDVQFRKTFMQVTGHFDTNDRLQKGLHAISIPMKLDPEDTGQSCRKKDYIVQRMETGCVNPRPTYPRGNMSEGMNETPAYRDI</sequence>
<proteinExistence type="predicted"/>
<dbReference type="EMBL" id="JANGSQ010000111">
    <property type="protein sequence ID" value="MCW4592270.1"/>
    <property type="molecule type" value="Genomic_DNA"/>
</dbReference>
<dbReference type="Proteomes" id="UP001526337">
    <property type="component" value="Unassembled WGS sequence"/>
</dbReference>
<name>A0ABT3KA27_9PROT</name>
<evidence type="ECO:0000256" key="1">
    <source>
        <dbReference type="SAM" id="MobiDB-lite"/>
    </source>
</evidence>
<feature type="region of interest" description="Disordered" evidence="1">
    <location>
        <begin position="83"/>
        <end position="106"/>
    </location>
</feature>
<comment type="caution">
    <text evidence="2">The sequence shown here is derived from an EMBL/GenBank/DDBJ whole genome shotgun (WGS) entry which is preliminary data.</text>
</comment>